<accession>A0ABW2QV43</accession>
<organism evidence="1 2">
    <name type="scientific">Iodobacter arcticus</name>
    <dbReference type="NCBI Taxonomy" id="590593"/>
    <lineage>
        <taxon>Bacteria</taxon>
        <taxon>Pseudomonadati</taxon>
        <taxon>Pseudomonadota</taxon>
        <taxon>Betaproteobacteria</taxon>
        <taxon>Neisseriales</taxon>
        <taxon>Chitinibacteraceae</taxon>
        <taxon>Iodobacter</taxon>
    </lineage>
</organism>
<gene>
    <name evidence="1" type="ORF">ACFQNF_06830</name>
</gene>
<keyword evidence="2" id="KW-1185">Reference proteome</keyword>
<comment type="caution">
    <text evidence="1">The sequence shown here is derived from an EMBL/GenBank/DDBJ whole genome shotgun (WGS) entry which is preliminary data.</text>
</comment>
<proteinExistence type="predicted"/>
<evidence type="ECO:0000313" key="1">
    <source>
        <dbReference type="EMBL" id="MFC7419592.1"/>
    </source>
</evidence>
<reference evidence="2" key="1">
    <citation type="journal article" date="2019" name="Int. J. Syst. Evol. Microbiol.">
        <title>The Global Catalogue of Microorganisms (GCM) 10K type strain sequencing project: providing services to taxonomists for standard genome sequencing and annotation.</title>
        <authorList>
            <consortium name="The Broad Institute Genomics Platform"/>
            <consortium name="The Broad Institute Genome Sequencing Center for Infectious Disease"/>
            <person name="Wu L."/>
            <person name="Ma J."/>
        </authorList>
    </citation>
    <scope>NUCLEOTIDE SEQUENCE [LARGE SCALE GENOMIC DNA]</scope>
    <source>
        <strain evidence="2">CCUG 62945</strain>
    </source>
</reference>
<evidence type="ECO:0008006" key="3">
    <source>
        <dbReference type="Google" id="ProtNLM"/>
    </source>
</evidence>
<sequence length="121" mass="14000">MQGTQLDLPPLDLWQWLACKISWALEPDEPALIQHYFAAGRALQQHGLICPACCAQRSILLLHRSACDLSLPWYWRMQCMDAIVWPLADFERLAQQDDRLRCALLDIRLRLAHTELIPPLQ</sequence>
<dbReference type="EMBL" id="JBHTBQ010000011">
    <property type="protein sequence ID" value="MFC7419592.1"/>
    <property type="molecule type" value="Genomic_DNA"/>
</dbReference>
<dbReference type="RefSeq" id="WP_380187167.1">
    <property type="nucleotide sequence ID" value="NZ_JBHTBQ010000011.1"/>
</dbReference>
<protein>
    <recommendedName>
        <fullName evidence="3">FagA protein</fullName>
    </recommendedName>
</protein>
<dbReference type="Proteomes" id="UP001596473">
    <property type="component" value="Unassembled WGS sequence"/>
</dbReference>
<name>A0ABW2QV43_9NEIS</name>
<evidence type="ECO:0000313" key="2">
    <source>
        <dbReference type="Proteomes" id="UP001596473"/>
    </source>
</evidence>